<dbReference type="RefSeq" id="WP_003106599.1">
    <property type="nucleotide sequence ID" value="NZ_CP025420.1"/>
</dbReference>
<protein>
    <submittedName>
        <fullName evidence="4">N-acetylmuramoyl-L-alanine amidase domain-containing protein</fullName>
    </submittedName>
</protein>
<keyword evidence="2" id="KW-0378">Hydrolase</keyword>
<dbReference type="PANTHER" id="PTHR33308">
    <property type="entry name" value="PEPTIDOGLYCAN HYDROLASE FLGJ"/>
    <property type="match status" value="1"/>
</dbReference>
<gene>
    <name evidence="4" type="ORF">A9Y57_00936</name>
</gene>
<proteinExistence type="inferred from homology"/>
<comment type="similarity">
    <text evidence="1">Belongs to the glycosyl hydrolase 73 family.</text>
</comment>
<evidence type="ECO:0000256" key="2">
    <source>
        <dbReference type="ARBA" id="ARBA00022801"/>
    </source>
</evidence>
<feature type="compositionally biased region" description="Polar residues" evidence="3">
    <location>
        <begin position="209"/>
        <end position="222"/>
    </location>
</feature>
<feature type="region of interest" description="Disordered" evidence="3">
    <location>
        <begin position="204"/>
        <end position="234"/>
    </location>
</feature>
<dbReference type="Gene3D" id="4.10.80.30">
    <property type="entry name" value="DNA polymerase, domain 6"/>
    <property type="match status" value="1"/>
</dbReference>
<dbReference type="GO" id="GO:0004040">
    <property type="term" value="F:amidase activity"/>
    <property type="evidence" value="ECO:0007669"/>
    <property type="project" value="InterPro"/>
</dbReference>
<evidence type="ECO:0000256" key="1">
    <source>
        <dbReference type="ARBA" id="ARBA00010266"/>
    </source>
</evidence>
<evidence type="ECO:0000313" key="4">
    <source>
        <dbReference type="EMBL" id="PCH12221.1"/>
    </source>
</evidence>
<dbReference type="InterPro" id="IPR002901">
    <property type="entry name" value="MGlyc_endo_b_GlcNAc-like_dom"/>
</dbReference>
<dbReference type="EMBL" id="NSGR01000008">
    <property type="protein sequence ID" value="PCH12221.1"/>
    <property type="molecule type" value="Genomic_DNA"/>
</dbReference>
<accession>A0A2I8AKE0</accession>
<organism evidence="4 5">
    <name type="scientific">Streptococcus parauberis</name>
    <dbReference type="NCBI Taxonomy" id="1348"/>
    <lineage>
        <taxon>Bacteria</taxon>
        <taxon>Bacillati</taxon>
        <taxon>Bacillota</taxon>
        <taxon>Bacilli</taxon>
        <taxon>Lactobacillales</taxon>
        <taxon>Streptococcaceae</taxon>
        <taxon>Streptococcus</taxon>
    </lineage>
</organism>
<dbReference type="AlphaFoldDB" id="A0A2I8AKE0"/>
<evidence type="ECO:0000313" key="5">
    <source>
        <dbReference type="Proteomes" id="UP000217465"/>
    </source>
</evidence>
<sequence>MTLQKGKKLFFFLGLFTLILFAVFSSSHKQKEMKVSAETMSTGQTQLFINQIAGTASQIAQANDLYASVMIAQAVLESNSGQSGLSAAPNNNFFGIKGAYNGASVTMKTWEDDGNGNAYEIDQAFRSYPSIADSLSDYAALLSTPTYAGVRQSNTLSYQDATAALTGLYATDTSYNVKLNSIIQAYGLTAYDVVTPEAPANGVTDPNVAYSQTTSAAPTQTDPTHTTVSSTNPSTTVEQVWNSFRSQYTSADTLAQDQAWSDYKNNQ</sequence>
<feature type="compositionally biased region" description="Low complexity" evidence="3">
    <location>
        <begin position="223"/>
        <end position="234"/>
    </location>
</feature>
<evidence type="ECO:0000256" key="3">
    <source>
        <dbReference type="SAM" id="MobiDB-lite"/>
    </source>
</evidence>
<dbReference type="PANTHER" id="PTHR33308:SF9">
    <property type="entry name" value="PEPTIDOGLYCAN HYDROLASE FLGJ"/>
    <property type="match status" value="1"/>
</dbReference>
<dbReference type="Gene3D" id="1.10.530.10">
    <property type="match status" value="1"/>
</dbReference>
<comment type="caution">
    <text evidence="4">The sequence shown here is derived from an EMBL/GenBank/DDBJ whole genome shotgun (WGS) entry which is preliminary data.</text>
</comment>
<dbReference type="InterPro" id="IPR051056">
    <property type="entry name" value="Glycosyl_Hydrolase_73"/>
</dbReference>
<dbReference type="Proteomes" id="UP000217465">
    <property type="component" value="Unassembled WGS sequence"/>
</dbReference>
<reference evidence="4 5" key="1">
    <citation type="submission" date="2016-06" db="EMBL/GenBank/DDBJ databases">
        <authorList>
            <person name="Haines A.N."/>
            <person name="Council K.R."/>
        </authorList>
    </citation>
    <scope>NUCLEOTIDE SEQUENCE [LARGE SCALE GENOMIC DNA]</scope>
    <source>
        <strain evidence="4 5">SP158-29</strain>
    </source>
</reference>
<dbReference type="SMART" id="SM00047">
    <property type="entry name" value="LYZ2"/>
    <property type="match status" value="1"/>
</dbReference>
<name>A0A2I8AKE0_9STRE</name>
<dbReference type="Pfam" id="PF01832">
    <property type="entry name" value="Glucosaminidase"/>
    <property type="match status" value="1"/>
</dbReference>